<dbReference type="AlphaFoldDB" id="A0A392U7X8"/>
<evidence type="ECO:0000256" key="1">
    <source>
        <dbReference type="SAM" id="MobiDB-lite"/>
    </source>
</evidence>
<organism evidence="2 3">
    <name type="scientific">Trifolium medium</name>
    <dbReference type="NCBI Taxonomy" id="97028"/>
    <lineage>
        <taxon>Eukaryota</taxon>
        <taxon>Viridiplantae</taxon>
        <taxon>Streptophyta</taxon>
        <taxon>Embryophyta</taxon>
        <taxon>Tracheophyta</taxon>
        <taxon>Spermatophyta</taxon>
        <taxon>Magnoliopsida</taxon>
        <taxon>eudicotyledons</taxon>
        <taxon>Gunneridae</taxon>
        <taxon>Pentapetalae</taxon>
        <taxon>rosids</taxon>
        <taxon>fabids</taxon>
        <taxon>Fabales</taxon>
        <taxon>Fabaceae</taxon>
        <taxon>Papilionoideae</taxon>
        <taxon>50 kb inversion clade</taxon>
        <taxon>NPAAA clade</taxon>
        <taxon>Hologalegina</taxon>
        <taxon>IRL clade</taxon>
        <taxon>Trifolieae</taxon>
        <taxon>Trifolium</taxon>
    </lineage>
</organism>
<dbReference type="Proteomes" id="UP000265520">
    <property type="component" value="Unassembled WGS sequence"/>
</dbReference>
<dbReference type="EMBL" id="LXQA010757141">
    <property type="protein sequence ID" value="MCI69492.1"/>
    <property type="molecule type" value="Genomic_DNA"/>
</dbReference>
<protein>
    <submittedName>
        <fullName evidence="2">Uncharacterized protein</fullName>
    </submittedName>
</protein>
<accession>A0A392U7X8</accession>
<evidence type="ECO:0000313" key="3">
    <source>
        <dbReference type="Proteomes" id="UP000265520"/>
    </source>
</evidence>
<feature type="non-terminal residue" evidence="2">
    <location>
        <position position="1"/>
    </location>
</feature>
<sequence>VLAIDTNGDPSRRISASVRSSPPKYGWMETNPITRILWSPTLQTRTAT</sequence>
<keyword evidence="3" id="KW-1185">Reference proteome</keyword>
<evidence type="ECO:0000313" key="2">
    <source>
        <dbReference type="EMBL" id="MCI69492.1"/>
    </source>
</evidence>
<name>A0A392U7X8_9FABA</name>
<proteinExistence type="predicted"/>
<feature type="region of interest" description="Disordered" evidence="1">
    <location>
        <begin position="1"/>
        <end position="23"/>
    </location>
</feature>
<reference evidence="2 3" key="1">
    <citation type="journal article" date="2018" name="Front. Plant Sci.">
        <title>Red Clover (Trifolium pratense) and Zigzag Clover (T. medium) - A Picture of Genomic Similarities and Differences.</title>
        <authorList>
            <person name="Dluhosova J."/>
            <person name="Istvanek J."/>
            <person name="Nedelnik J."/>
            <person name="Repkova J."/>
        </authorList>
    </citation>
    <scope>NUCLEOTIDE SEQUENCE [LARGE SCALE GENOMIC DNA]</scope>
    <source>
        <strain evidence="3">cv. 10/8</strain>
        <tissue evidence="2">Leaf</tissue>
    </source>
</reference>
<comment type="caution">
    <text evidence="2">The sequence shown here is derived from an EMBL/GenBank/DDBJ whole genome shotgun (WGS) entry which is preliminary data.</text>
</comment>